<keyword evidence="3 6" id="KW-0975">Bacterial flagellum</keyword>
<dbReference type="Pfam" id="PF00460">
    <property type="entry name" value="Flg_bb_rod"/>
    <property type="match status" value="1"/>
</dbReference>
<evidence type="ECO:0000259" key="9">
    <source>
        <dbReference type="Pfam" id="PF22692"/>
    </source>
</evidence>
<keyword evidence="11" id="KW-1185">Reference proteome</keyword>
<dbReference type="Pfam" id="PF06429">
    <property type="entry name" value="Flg_bbr_C"/>
    <property type="match status" value="1"/>
</dbReference>
<evidence type="ECO:0000259" key="8">
    <source>
        <dbReference type="Pfam" id="PF06429"/>
    </source>
</evidence>
<keyword evidence="10" id="KW-0282">Flagellum</keyword>
<comment type="caution">
    <text evidence="10">The sequence shown here is derived from an EMBL/GenBank/DDBJ whole genome shotgun (WGS) entry which is preliminary data.</text>
</comment>
<dbReference type="PANTHER" id="PTHR30435:SF18">
    <property type="entry name" value="FLAGELLAR BASAL-BODY ROD PROTEIN FLGF"/>
    <property type="match status" value="1"/>
</dbReference>
<evidence type="ECO:0000256" key="4">
    <source>
        <dbReference type="ARBA" id="ARBA00038560"/>
    </source>
</evidence>
<evidence type="ECO:0000256" key="6">
    <source>
        <dbReference type="RuleBase" id="RU362116"/>
    </source>
</evidence>
<feature type="domain" description="Flagellar basal-body/hook protein C-terminal" evidence="8">
    <location>
        <begin position="197"/>
        <end position="237"/>
    </location>
</feature>
<sequence>MDRLIYTAYSGLTDSMVTQQVIASNMANAQTIGFRAELLSADAMTLKGPSIEARAMTRGEVRGANLKQGAVIETGNPLDIALNGRTMLAVQAADGEEAYTRRGDLAVDASGVLTNGDGCPVVGDAGPVTVPPGAKISIAPDGRVLAAAPENPDQPPQEVGRIKLVSTAGSAIEKGLDGLFRVPNGGALPADEDAKVQPGSLEQSNVEPTRVLVEMVEAQRLFDMRTKLISTAKELDEGGAGLMRLTS</sequence>
<dbReference type="InterPro" id="IPR020013">
    <property type="entry name" value="Flagellar_FlgE/F/G"/>
</dbReference>
<dbReference type="InterPro" id="IPR001444">
    <property type="entry name" value="Flag_bb_rod_N"/>
</dbReference>
<feature type="domain" description="Flagellar hook protein FlgE/F/G-like D1" evidence="9">
    <location>
        <begin position="81"/>
        <end position="145"/>
    </location>
</feature>
<comment type="subunit">
    <text evidence="4 6">The basal body constitutes a major portion of the flagellar organelle and consists of five rings (E,L,P,S, and M) mounted on a central rod. The rod consists of about 26 subunits of FlgG in the distal portion, and FlgB, FlgC and FlgF are thought to build up the proximal portion of the rod with about 6 subunits each.</text>
</comment>
<dbReference type="Proteomes" id="UP000321464">
    <property type="component" value="Unassembled WGS sequence"/>
</dbReference>
<dbReference type="OrthoDB" id="9804559at2"/>
<protein>
    <recommendedName>
        <fullName evidence="5 6">Flagellar basal-body rod protein FlgF</fullName>
    </recommendedName>
</protein>
<accession>A0A512APY6</accession>
<evidence type="ECO:0000256" key="3">
    <source>
        <dbReference type="ARBA" id="ARBA00023143"/>
    </source>
</evidence>
<dbReference type="RefSeq" id="WP_147161090.1">
    <property type="nucleotide sequence ID" value="NZ_BJYR01000026.1"/>
</dbReference>
<dbReference type="SUPFAM" id="SSF117143">
    <property type="entry name" value="Flagellar hook protein flgE"/>
    <property type="match status" value="1"/>
</dbReference>
<feature type="domain" description="Flagellar basal body rod protein N-terminal" evidence="7">
    <location>
        <begin position="5"/>
        <end position="35"/>
    </location>
</feature>
<dbReference type="PANTHER" id="PTHR30435">
    <property type="entry name" value="FLAGELLAR PROTEIN"/>
    <property type="match status" value="1"/>
</dbReference>
<gene>
    <name evidence="10" type="primary">flgF</name>
    <name evidence="10" type="ORF">NSE01_36060</name>
</gene>
<dbReference type="NCBIfam" id="TIGR03506">
    <property type="entry name" value="FlgEFG_subfam"/>
    <property type="match status" value="1"/>
</dbReference>
<comment type="similarity">
    <text evidence="2 6">Belongs to the flagella basal body rod proteins family.</text>
</comment>
<dbReference type="NCBIfam" id="NF009280">
    <property type="entry name" value="PRK12640.1"/>
    <property type="match status" value="1"/>
</dbReference>
<dbReference type="InterPro" id="IPR037925">
    <property type="entry name" value="FlgE/F/G-like"/>
</dbReference>
<dbReference type="Pfam" id="PF22692">
    <property type="entry name" value="LlgE_F_G_D1"/>
    <property type="match status" value="1"/>
</dbReference>
<reference evidence="10 11" key="1">
    <citation type="submission" date="2019-07" db="EMBL/GenBank/DDBJ databases">
        <title>Whole genome shotgun sequence of Novosphingobium sediminis NBRC 106119.</title>
        <authorList>
            <person name="Hosoyama A."/>
            <person name="Uohara A."/>
            <person name="Ohji S."/>
            <person name="Ichikawa N."/>
        </authorList>
    </citation>
    <scope>NUCLEOTIDE SEQUENCE [LARGE SCALE GENOMIC DNA]</scope>
    <source>
        <strain evidence="10 11">NBRC 106119</strain>
    </source>
</reference>
<dbReference type="AlphaFoldDB" id="A0A512APY6"/>
<dbReference type="EMBL" id="BJYR01000026">
    <property type="protein sequence ID" value="GEO01774.1"/>
    <property type="molecule type" value="Genomic_DNA"/>
</dbReference>
<name>A0A512APY6_9SPHN</name>
<evidence type="ECO:0000256" key="5">
    <source>
        <dbReference type="ARBA" id="ARBA00040228"/>
    </source>
</evidence>
<comment type="subcellular location">
    <subcellularLocation>
        <location evidence="1 6">Bacterial flagellum basal body</location>
    </subcellularLocation>
</comment>
<evidence type="ECO:0000313" key="11">
    <source>
        <dbReference type="Proteomes" id="UP000321464"/>
    </source>
</evidence>
<dbReference type="InterPro" id="IPR053967">
    <property type="entry name" value="LlgE_F_G-like_D1"/>
</dbReference>
<keyword evidence="10" id="KW-0966">Cell projection</keyword>
<evidence type="ECO:0000256" key="2">
    <source>
        <dbReference type="ARBA" id="ARBA00009677"/>
    </source>
</evidence>
<evidence type="ECO:0000313" key="10">
    <source>
        <dbReference type="EMBL" id="GEO01774.1"/>
    </source>
</evidence>
<dbReference type="GO" id="GO:0071978">
    <property type="term" value="P:bacterial-type flagellum-dependent swarming motility"/>
    <property type="evidence" value="ECO:0007669"/>
    <property type="project" value="TreeGrafter"/>
</dbReference>
<organism evidence="10 11">
    <name type="scientific">Novosphingobium sediminis</name>
    <dbReference type="NCBI Taxonomy" id="707214"/>
    <lineage>
        <taxon>Bacteria</taxon>
        <taxon>Pseudomonadati</taxon>
        <taxon>Pseudomonadota</taxon>
        <taxon>Alphaproteobacteria</taxon>
        <taxon>Sphingomonadales</taxon>
        <taxon>Sphingomonadaceae</taxon>
        <taxon>Novosphingobium</taxon>
    </lineage>
</organism>
<dbReference type="InterPro" id="IPR010930">
    <property type="entry name" value="Flg_bb/hook_C_dom"/>
</dbReference>
<proteinExistence type="inferred from homology"/>
<evidence type="ECO:0000259" key="7">
    <source>
        <dbReference type="Pfam" id="PF00460"/>
    </source>
</evidence>
<dbReference type="GO" id="GO:0030694">
    <property type="term" value="C:bacterial-type flagellum basal body, rod"/>
    <property type="evidence" value="ECO:0007669"/>
    <property type="project" value="UniProtKB-UniRule"/>
</dbReference>
<keyword evidence="10" id="KW-0969">Cilium</keyword>
<evidence type="ECO:0000256" key="1">
    <source>
        <dbReference type="ARBA" id="ARBA00004117"/>
    </source>
</evidence>